<organism evidence="4 5">
    <name type="scientific">Cladophialophora carrionii</name>
    <dbReference type="NCBI Taxonomy" id="86049"/>
    <lineage>
        <taxon>Eukaryota</taxon>
        <taxon>Fungi</taxon>
        <taxon>Dikarya</taxon>
        <taxon>Ascomycota</taxon>
        <taxon>Pezizomycotina</taxon>
        <taxon>Eurotiomycetes</taxon>
        <taxon>Chaetothyriomycetidae</taxon>
        <taxon>Chaetothyriales</taxon>
        <taxon>Herpotrichiellaceae</taxon>
        <taxon>Cladophialophora</taxon>
    </lineage>
</organism>
<dbReference type="EMBL" id="LGRB01000020">
    <property type="protein sequence ID" value="OCT45065.1"/>
    <property type="molecule type" value="Genomic_DNA"/>
</dbReference>
<feature type="domain" description="Yeast cell wall synthesis Kre9/Knh1-like N-terminal" evidence="3">
    <location>
        <begin position="31"/>
        <end position="129"/>
    </location>
</feature>
<dbReference type="InterPro" id="IPR052982">
    <property type="entry name" value="SRP1/TIP1-like"/>
</dbReference>
<evidence type="ECO:0000313" key="4">
    <source>
        <dbReference type="EMBL" id="OCT45065.1"/>
    </source>
</evidence>
<name>A0A1C1C957_9EURO</name>
<dbReference type="PANTHER" id="PTHR40633:SF1">
    <property type="entry name" value="GPI ANCHORED SERINE-THREONINE RICH PROTEIN (AFU_ORTHOLOGUE AFUA_1G03630)"/>
    <property type="match status" value="1"/>
</dbReference>
<dbReference type="VEuPathDB" id="FungiDB:CLCR_06021"/>
<accession>A0A1C1C957</accession>
<evidence type="ECO:0000259" key="3">
    <source>
        <dbReference type="Pfam" id="PF10342"/>
    </source>
</evidence>
<dbReference type="OrthoDB" id="4094614at2759"/>
<keyword evidence="5" id="KW-1185">Reference proteome</keyword>
<sequence>MQSFILLAAGLATAAHAFTQPKDQTWGALLTPDTSNSVTQGKDFSVTWDPSGHATDGVTVSLVLCHGPGSNCVLSDSAIAEGLPASQKSFDWKVPCDLAPGKQSTSTGYGMLIIVDGTGEFQYSTQFSVLENDACANSDSSSGLPTLLPSSGSGSGSLSATTTVPVSGGGSIVLGPPAYQTGSYTWGTSGNWTASTTASPTASTWAEVPGTTVIVSTSGSVVYTYDGNSWAAGATTAAAVTASTLSTVAAGTTGVSASATATGPAASTSPFGGGAARVGSSLAGMVIAGAVAVFAL</sequence>
<dbReference type="InterPro" id="IPR018466">
    <property type="entry name" value="Kre9/Knh1-like_N"/>
</dbReference>
<evidence type="ECO:0000256" key="2">
    <source>
        <dbReference type="SAM" id="SignalP"/>
    </source>
</evidence>
<dbReference type="AlphaFoldDB" id="A0A1C1C957"/>
<gene>
    <name evidence="4" type="ORF">CLCR_06021</name>
</gene>
<feature type="chain" id="PRO_5008650652" description="Yeast cell wall synthesis Kre9/Knh1-like N-terminal domain-containing protein" evidence="2">
    <location>
        <begin position="18"/>
        <end position="296"/>
    </location>
</feature>
<feature type="signal peptide" evidence="2">
    <location>
        <begin position="1"/>
        <end position="17"/>
    </location>
</feature>
<protein>
    <recommendedName>
        <fullName evidence="3">Yeast cell wall synthesis Kre9/Knh1-like N-terminal domain-containing protein</fullName>
    </recommendedName>
</protein>
<dbReference type="Pfam" id="PF10342">
    <property type="entry name" value="Kre9_KNH"/>
    <property type="match status" value="1"/>
</dbReference>
<dbReference type="PANTHER" id="PTHR40633">
    <property type="entry name" value="MATRIX PROTEIN, PUTATIVE (AFU_ORTHOLOGUE AFUA_8G05410)-RELATED"/>
    <property type="match status" value="1"/>
</dbReference>
<keyword evidence="1 2" id="KW-0732">Signal</keyword>
<dbReference type="eggNOG" id="ENOG502S56Q">
    <property type="taxonomic scope" value="Eukaryota"/>
</dbReference>
<evidence type="ECO:0000313" key="5">
    <source>
        <dbReference type="Proteomes" id="UP000094526"/>
    </source>
</evidence>
<dbReference type="VEuPathDB" id="FungiDB:G647_07738"/>
<evidence type="ECO:0000256" key="1">
    <source>
        <dbReference type="ARBA" id="ARBA00022729"/>
    </source>
</evidence>
<proteinExistence type="predicted"/>
<reference evidence="5" key="1">
    <citation type="submission" date="2015-07" db="EMBL/GenBank/DDBJ databases">
        <authorList>
            <person name="Teixeira M.M."/>
            <person name="Souza R.C."/>
            <person name="Almeida L.G."/>
            <person name="Vicente V.A."/>
            <person name="de Hoog S."/>
            <person name="Bocca A.L."/>
            <person name="de Almeida S.R."/>
            <person name="Vasconcelos A.T."/>
            <person name="Felipe M.S."/>
        </authorList>
    </citation>
    <scope>NUCLEOTIDE SEQUENCE [LARGE SCALE GENOMIC DNA]</scope>
    <source>
        <strain evidence="5">KSF</strain>
    </source>
</reference>
<dbReference type="Proteomes" id="UP000094526">
    <property type="component" value="Unassembled WGS sequence"/>
</dbReference>
<comment type="caution">
    <text evidence="4">The sequence shown here is derived from an EMBL/GenBank/DDBJ whole genome shotgun (WGS) entry which is preliminary data.</text>
</comment>